<keyword evidence="3" id="KW-1185">Reference proteome</keyword>
<feature type="domain" description="PucR C-terminal helix-turn-helix" evidence="1">
    <location>
        <begin position="377"/>
        <end position="432"/>
    </location>
</feature>
<dbReference type="EMBL" id="JAVDXZ010000001">
    <property type="protein sequence ID" value="MDR7329869.1"/>
    <property type="molecule type" value="Genomic_DNA"/>
</dbReference>
<dbReference type="PANTHER" id="PTHR33744">
    <property type="entry name" value="CARBOHYDRATE DIACID REGULATOR"/>
    <property type="match status" value="1"/>
</dbReference>
<evidence type="ECO:0000313" key="3">
    <source>
        <dbReference type="Proteomes" id="UP001180840"/>
    </source>
</evidence>
<dbReference type="PANTHER" id="PTHR33744:SF1">
    <property type="entry name" value="DNA-BINDING TRANSCRIPTIONAL ACTIVATOR ADER"/>
    <property type="match status" value="1"/>
</dbReference>
<dbReference type="InterPro" id="IPR042070">
    <property type="entry name" value="PucR_C-HTH_sf"/>
</dbReference>
<dbReference type="Proteomes" id="UP001180840">
    <property type="component" value="Unassembled WGS sequence"/>
</dbReference>
<evidence type="ECO:0000313" key="2">
    <source>
        <dbReference type="EMBL" id="MDR7329869.1"/>
    </source>
</evidence>
<dbReference type="SUPFAM" id="SSF88659">
    <property type="entry name" value="Sigma3 and sigma4 domains of RNA polymerase sigma factors"/>
    <property type="match status" value="1"/>
</dbReference>
<dbReference type="Pfam" id="PF13556">
    <property type="entry name" value="HTH_30"/>
    <property type="match status" value="1"/>
</dbReference>
<name>A0ABU1ZY60_9CORY</name>
<dbReference type="InterPro" id="IPR025736">
    <property type="entry name" value="PucR_C-HTH_dom"/>
</dbReference>
<sequence>MNIPHPPQLTWLDDLRASDSPVGLDDLLDTTTVATVRKVLPETVITWALATAAQVADEVEELRRSGSIVVRPETRNIERLACAAGVLTTVASLRSGKPVTQAPDEMRRQVRAAFHRGADLSSIIRFVWSHHARFQEKLLLAQRELAPATGSGAQLQDLHTRMHQILEAYISAIDAEFHHEQDRWQGGAPAQRRALIEEMLAGQEHPDDPESRLGIRLTEPYVFVWLRTADGVMEERQREQVRLLRKQVGDQTGASGGFSQDLADDVLLWCLTYSRDLSAGGENPLRNIRFPAGLRIAVGPVTRGVDRLSQALAGAEQTHRISRHPARPAVGGGASDVLFHEDVRLLSVLNHSEDELADFVGRVLGALADDTAKNADLRRTLLLYLLHGRSRKEAAKRLHISPNTVAYRVEQARDLLGDDCHETSLEMLLALQVLDILPGLTSTEVR</sequence>
<dbReference type="InterPro" id="IPR013324">
    <property type="entry name" value="RNA_pol_sigma_r3/r4-like"/>
</dbReference>
<dbReference type="InterPro" id="IPR051448">
    <property type="entry name" value="CdaR-like_regulators"/>
</dbReference>
<protein>
    <recommendedName>
        <fullName evidence="1">PucR C-terminal helix-turn-helix domain-containing protein</fullName>
    </recommendedName>
</protein>
<evidence type="ECO:0000259" key="1">
    <source>
        <dbReference type="Pfam" id="PF13556"/>
    </source>
</evidence>
<accession>A0ABU1ZY60</accession>
<organism evidence="2 3">
    <name type="scientific">Corynebacterium guangdongense</name>
    <dbReference type="NCBI Taxonomy" id="1783348"/>
    <lineage>
        <taxon>Bacteria</taxon>
        <taxon>Bacillati</taxon>
        <taxon>Actinomycetota</taxon>
        <taxon>Actinomycetes</taxon>
        <taxon>Mycobacteriales</taxon>
        <taxon>Corynebacteriaceae</taxon>
        <taxon>Corynebacterium</taxon>
    </lineage>
</organism>
<comment type="caution">
    <text evidence="2">The sequence shown here is derived from an EMBL/GenBank/DDBJ whole genome shotgun (WGS) entry which is preliminary data.</text>
</comment>
<gene>
    <name evidence="2" type="ORF">J2S39_001545</name>
</gene>
<dbReference type="Gene3D" id="1.10.10.2840">
    <property type="entry name" value="PucR C-terminal helix-turn-helix domain"/>
    <property type="match status" value="1"/>
</dbReference>
<proteinExistence type="predicted"/>
<dbReference type="RefSeq" id="WP_290195038.1">
    <property type="nucleotide sequence ID" value="NZ_CP047654.1"/>
</dbReference>
<reference evidence="2" key="1">
    <citation type="submission" date="2023-07" db="EMBL/GenBank/DDBJ databases">
        <title>Sequencing the genomes of 1000 actinobacteria strains.</title>
        <authorList>
            <person name="Klenk H.-P."/>
        </authorList>
    </citation>
    <scope>NUCLEOTIDE SEQUENCE</scope>
    <source>
        <strain evidence="2">DSM 107476</strain>
    </source>
</reference>